<name>E8RRX6_ASTEC</name>
<feature type="transmembrane region" description="Helical" evidence="1">
    <location>
        <begin position="84"/>
        <end position="105"/>
    </location>
</feature>
<keyword evidence="1" id="KW-0472">Membrane</keyword>
<organism evidence="2 3">
    <name type="scientific">Asticcacaulis excentricus (strain ATCC 15261 / DSM 4724 / KCTC 12464 / NCIMB 9791 / VKM B-1370 / CB 48)</name>
    <dbReference type="NCBI Taxonomy" id="573065"/>
    <lineage>
        <taxon>Bacteria</taxon>
        <taxon>Pseudomonadati</taxon>
        <taxon>Pseudomonadota</taxon>
        <taxon>Alphaproteobacteria</taxon>
        <taxon>Caulobacterales</taxon>
        <taxon>Caulobacteraceae</taxon>
        <taxon>Asticcacaulis</taxon>
    </lineage>
</organism>
<sequence>MWNRWWVRIPVALVFGVIALVAGSWLNVVLTVVVPLLGEAGELDFAGSAFVHVGGMETLYFVVPTLIFAEFYGLSRKRRMWTTAYILFFTVFSAVLTFTMMALMAYAPEHLLAMADVWPLIAIGLAVIAGRVALEPYLRSRRQALGTSHIETF</sequence>
<dbReference type="HOGENOM" id="CLU_1709518_0_0_5"/>
<evidence type="ECO:0000313" key="2">
    <source>
        <dbReference type="EMBL" id="ADU13501.1"/>
    </source>
</evidence>
<dbReference type="OrthoDB" id="7172827at2"/>
<proteinExistence type="predicted"/>
<feature type="transmembrane region" description="Helical" evidence="1">
    <location>
        <begin position="117"/>
        <end position="134"/>
    </location>
</feature>
<gene>
    <name evidence="2" type="ordered locus">Astex_1837</name>
</gene>
<dbReference type="KEGG" id="aex:Astex_1837"/>
<feature type="transmembrane region" description="Helical" evidence="1">
    <location>
        <begin position="49"/>
        <end position="72"/>
    </location>
</feature>
<protein>
    <submittedName>
        <fullName evidence="2">Uncharacterized protein</fullName>
    </submittedName>
</protein>
<keyword evidence="3" id="KW-1185">Reference proteome</keyword>
<keyword evidence="1" id="KW-0812">Transmembrane</keyword>
<reference evidence="3" key="1">
    <citation type="submission" date="2010-12" db="EMBL/GenBank/DDBJ databases">
        <title>Complete sequence of chromosome 1 of Asticcacaulis excentricus CB 48.</title>
        <authorList>
            <consortium name="US DOE Joint Genome Institute"/>
            <person name="Lucas S."/>
            <person name="Copeland A."/>
            <person name="Lapidus A."/>
            <person name="Cheng J.-F."/>
            <person name="Bruce D."/>
            <person name="Goodwin L."/>
            <person name="Pitluck S."/>
            <person name="Teshima H."/>
            <person name="Davenport K."/>
            <person name="Detter J.C."/>
            <person name="Han C."/>
            <person name="Tapia R."/>
            <person name="Land M."/>
            <person name="Hauser L."/>
            <person name="Jeffries C."/>
            <person name="Kyrpides N."/>
            <person name="Ivanova N."/>
            <person name="Ovchinnikova G."/>
            <person name="Brun Y.V."/>
            <person name="Woyke T."/>
        </authorList>
    </citation>
    <scope>NUCLEOTIDE SEQUENCE [LARGE SCALE GENOMIC DNA]</scope>
    <source>
        <strain evidence="3">ATCC 15261 / DSM 4724 / KCTC 12464 / NCIMB 9791 / VKM B-1370 / CB 48</strain>
    </source>
</reference>
<evidence type="ECO:0000256" key="1">
    <source>
        <dbReference type="SAM" id="Phobius"/>
    </source>
</evidence>
<dbReference type="AlphaFoldDB" id="E8RRX6"/>
<feature type="transmembrane region" description="Helical" evidence="1">
    <location>
        <begin position="12"/>
        <end position="37"/>
    </location>
</feature>
<dbReference type="Proteomes" id="UP000001492">
    <property type="component" value="Chromosome 1"/>
</dbReference>
<keyword evidence="1" id="KW-1133">Transmembrane helix</keyword>
<dbReference type="EMBL" id="CP002395">
    <property type="protein sequence ID" value="ADU13501.1"/>
    <property type="molecule type" value="Genomic_DNA"/>
</dbReference>
<accession>E8RRX6</accession>
<evidence type="ECO:0000313" key="3">
    <source>
        <dbReference type="Proteomes" id="UP000001492"/>
    </source>
</evidence>